<dbReference type="PROSITE" id="PS51375">
    <property type="entry name" value="PPR"/>
    <property type="match status" value="7"/>
</dbReference>
<feature type="repeat" description="PPR" evidence="2">
    <location>
        <begin position="382"/>
        <end position="416"/>
    </location>
</feature>
<feature type="repeat" description="PPR" evidence="2">
    <location>
        <begin position="444"/>
        <end position="478"/>
    </location>
</feature>
<dbReference type="Pfam" id="PF13041">
    <property type="entry name" value="PPR_2"/>
    <property type="match status" value="2"/>
</dbReference>
<feature type="repeat" description="PPR" evidence="2">
    <location>
        <begin position="506"/>
        <end position="540"/>
    </location>
</feature>
<dbReference type="PANTHER" id="PTHR47926">
    <property type="entry name" value="PENTATRICOPEPTIDE REPEAT-CONTAINING PROTEIN"/>
    <property type="match status" value="1"/>
</dbReference>
<dbReference type="GO" id="GO:0009451">
    <property type="term" value="P:RNA modification"/>
    <property type="evidence" value="ECO:0007669"/>
    <property type="project" value="InterPro"/>
</dbReference>
<reference evidence="3 4" key="1">
    <citation type="journal article" date="2022" name="Nat. Plants">
        <title>Genomes of leafy and leafless Platanthera orchids illuminate the evolution of mycoheterotrophy.</title>
        <authorList>
            <person name="Li M.H."/>
            <person name="Liu K.W."/>
            <person name="Li Z."/>
            <person name="Lu H.C."/>
            <person name="Ye Q.L."/>
            <person name="Zhang D."/>
            <person name="Wang J.Y."/>
            <person name="Li Y.F."/>
            <person name="Zhong Z.M."/>
            <person name="Liu X."/>
            <person name="Yu X."/>
            <person name="Liu D.K."/>
            <person name="Tu X.D."/>
            <person name="Liu B."/>
            <person name="Hao Y."/>
            <person name="Liao X.Y."/>
            <person name="Jiang Y.T."/>
            <person name="Sun W.H."/>
            <person name="Chen J."/>
            <person name="Chen Y.Q."/>
            <person name="Ai Y."/>
            <person name="Zhai J.W."/>
            <person name="Wu S.S."/>
            <person name="Zhou Z."/>
            <person name="Hsiao Y.Y."/>
            <person name="Wu W.L."/>
            <person name="Chen Y.Y."/>
            <person name="Lin Y.F."/>
            <person name="Hsu J.L."/>
            <person name="Li C.Y."/>
            <person name="Wang Z.W."/>
            <person name="Zhao X."/>
            <person name="Zhong W.Y."/>
            <person name="Ma X.K."/>
            <person name="Ma L."/>
            <person name="Huang J."/>
            <person name="Chen G.Z."/>
            <person name="Huang M.Z."/>
            <person name="Huang L."/>
            <person name="Peng D.H."/>
            <person name="Luo Y.B."/>
            <person name="Zou S.Q."/>
            <person name="Chen S.P."/>
            <person name="Lan S."/>
            <person name="Tsai W.C."/>
            <person name="Van de Peer Y."/>
            <person name="Liu Z.J."/>
        </authorList>
    </citation>
    <scope>NUCLEOTIDE SEQUENCE [LARGE SCALE GENOMIC DNA]</scope>
    <source>
        <strain evidence="3">Lor287</strain>
    </source>
</reference>
<dbReference type="NCBIfam" id="TIGR00756">
    <property type="entry name" value="PPR"/>
    <property type="match status" value="10"/>
</dbReference>
<evidence type="ECO:0000313" key="4">
    <source>
        <dbReference type="Proteomes" id="UP001418222"/>
    </source>
</evidence>
<comment type="caution">
    <text evidence="3">The sequence shown here is derived from an EMBL/GenBank/DDBJ whole genome shotgun (WGS) entry which is preliminary data.</text>
</comment>
<name>A0AAP0B8H0_9ASPA</name>
<protein>
    <submittedName>
        <fullName evidence="3">Pentatricopeptide repeat-containing protein</fullName>
    </submittedName>
</protein>
<dbReference type="AlphaFoldDB" id="A0AAP0B8H0"/>
<feature type="repeat" description="PPR" evidence="2">
    <location>
        <begin position="607"/>
        <end position="641"/>
    </location>
</feature>
<sequence>MPPHETLSFVGRQSYVLNSTSVSCKSLQIRNLVSSSSQFSQINHDTFGSKSLTLGQDIISCNRMIIHFTNARDLISARQLFEGMPERDVVSWNSMMTAYSRNECCKEALQLFSEMQRSHFKPNHTSFSTVLTSCGKVRALDLGRQIHGLSIKTQSSANLFVGTSLITMYSRWTAPDCMIKAFEEIKNPSTASWNALISGFVLNRQVSNARKIFDRMPSRNVVSWTSMINGYAEVSKMRHAIDLFEAMPVRNHVSWGVILGGFVKCKQFDEALVFFSRMLNSGVRITTVAIIEITRTSSYTRNLKLGLKIHGCAIKSGFHLDHMIESSLVSMYCNCLEMEEAKLEFMKMEKKFIESWNSLLTGYMNISIDDARRCFDSMNNRDDLTWNSMINGYLKNSRLDDAMELLRMMPEPTMETLTALMYNFIQNGNLEEARRLFSVMSERDVVAYTTMVFGYLEGGQLEDAIILFNDMPEKNVVSYNVMISGYLHHGKTKEAYELFMESPVKDEVSWDSVIIGFVRNGLYVESFQLYMEMVLSDIRPSELITASLLSASSRISILTLGEEIHALVVKLGHESRSIIGNSLINMYGKCGDMLTAKFVFDRMEEHDLVAWNAMIHSYACNGLGKEAVDMFEKMKMRNVKPDDATFLGILFACSHNSLLEEAQVYFNSMCRDFGIQPEVAHYACLVDLQCRMGMAEAAEEMVRSMPFDPDSSIWTSILSGCRLNCDVKLAERAANQLFSWDPLDRMPYKQLIGIYVSAGRWADAERMRSRMDELTSDRRPGCSWV</sequence>
<feature type="repeat" description="PPR" evidence="2">
    <location>
        <begin position="251"/>
        <end position="285"/>
    </location>
</feature>
<dbReference type="InterPro" id="IPR046960">
    <property type="entry name" value="PPR_At4g14850-like_plant"/>
</dbReference>
<dbReference type="InterPro" id="IPR002885">
    <property type="entry name" value="PPR_rpt"/>
</dbReference>
<gene>
    <name evidence="3" type="primary">PCMP-E90</name>
    <name evidence="3" type="ORF">KSP39_PZI016312</name>
</gene>
<dbReference type="InterPro" id="IPR011990">
    <property type="entry name" value="TPR-like_helical_dom_sf"/>
</dbReference>
<evidence type="ECO:0000256" key="1">
    <source>
        <dbReference type="ARBA" id="ARBA00022737"/>
    </source>
</evidence>
<keyword evidence="1" id="KW-0677">Repeat</keyword>
<accession>A0AAP0B8H0</accession>
<evidence type="ECO:0000256" key="2">
    <source>
        <dbReference type="PROSITE-ProRule" id="PRU00708"/>
    </source>
</evidence>
<proteinExistence type="predicted"/>
<organism evidence="3 4">
    <name type="scientific">Platanthera zijinensis</name>
    <dbReference type="NCBI Taxonomy" id="2320716"/>
    <lineage>
        <taxon>Eukaryota</taxon>
        <taxon>Viridiplantae</taxon>
        <taxon>Streptophyta</taxon>
        <taxon>Embryophyta</taxon>
        <taxon>Tracheophyta</taxon>
        <taxon>Spermatophyta</taxon>
        <taxon>Magnoliopsida</taxon>
        <taxon>Liliopsida</taxon>
        <taxon>Asparagales</taxon>
        <taxon>Orchidaceae</taxon>
        <taxon>Orchidoideae</taxon>
        <taxon>Orchideae</taxon>
        <taxon>Orchidinae</taxon>
        <taxon>Platanthera</taxon>
    </lineage>
</organism>
<feature type="repeat" description="PPR" evidence="2">
    <location>
        <begin position="189"/>
        <end position="223"/>
    </location>
</feature>
<keyword evidence="4" id="KW-1185">Reference proteome</keyword>
<dbReference type="Gene3D" id="1.25.40.10">
    <property type="entry name" value="Tetratricopeptide repeat domain"/>
    <property type="match status" value="7"/>
</dbReference>
<evidence type="ECO:0000313" key="3">
    <source>
        <dbReference type="EMBL" id="KAK8931472.1"/>
    </source>
</evidence>
<dbReference type="Pfam" id="PF01535">
    <property type="entry name" value="PPR"/>
    <property type="match status" value="8"/>
</dbReference>
<dbReference type="InterPro" id="IPR046848">
    <property type="entry name" value="E_motif"/>
</dbReference>
<dbReference type="FunFam" id="1.25.40.10:FF:000090">
    <property type="entry name" value="Pentatricopeptide repeat-containing protein, chloroplastic"/>
    <property type="match status" value="1"/>
</dbReference>
<dbReference type="Proteomes" id="UP001418222">
    <property type="component" value="Unassembled WGS sequence"/>
</dbReference>
<dbReference type="GO" id="GO:0003723">
    <property type="term" value="F:RNA binding"/>
    <property type="evidence" value="ECO:0007669"/>
    <property type="project" value="InterPro"/>
</dbReference>
<feature type="repeat" description="PPR" evidence="2">
    <location>
        <begin position="88"/>
        <end position="122"/>
    </location>
</feature>
<dbReference type="EMBL" id="JBBWWQ010000014">
    <property type="protein sequence ID" value="KAK8931472.1"/>
    <property type="molecule type" value="Genomic_DNA"/>
</dbReference>
<dbReference type="Pfam" id="PF20431">
    <property type="entry name" value="E_motif"/>
    <property type="match status" value="1"/>
</dbReference>